<protein>
    <submittedName>
        <fullName evidence="1">Uncharacterized protein</fullName>
    </submittedName>
</protein>
<evidence type="ECO:0000313" key="2">
    <source>
        <dbReference type="Proteomes" id="UP001157418"/>
    </source>
</evidence>
<dbReference type="EMBL" id="CAKMRJ010003334">
    <property type="protein sequence ID" value="CAH1432515.1"/>
    <property type="molecule type" value="Genomic_DNA"/>
</dbReference>
<dbReference type="Proteomes" id="UP001157418">
    <property type="component" value="Unassembled WGS sequence"/>
</dbReference>
<organism evidence="1 2">
    <name type="scientific">Lactuca virosa</name>
    <dbReference type="NCBI Taxonomy" id="75947"/>
    <lineage>
        <taxon>Eukaryota</taxon>
        <taxon>Viridiplantae</taxon>
        <taxon>Streptophyta</taxon>
        <taxon>Embryophyta</taxon>
        <taxon>Tracheophyta</taxon>
        <taxon>Spermatophyta</taxon>
        <taxon>Magnoliopsida</taxon>
        <taxon>eudicotyledons</taxon>
        <taxon>Gunneridae</taxon>
        <taxon>Pentapetalae</taxon>
        <taxon>asterids</taxon>
        <taxon>campanulids</taxon>
        <taxon>Asterales</taxon>
        <taxon>Asteraceae</taxon>
        <taxon>Cichorioideae</taxon>
        <taxon>Cichorieae</taxon>
        <taxon>Lactucinae</taxon>
        <taxon>Lactuca</taxon>
    </lineage>
</organism>
<gene>
    <name evidence="1" type="ORF">LVIROSA_LOCUS19159</name>
</gene>
<dbReference type="AlphaFoldDB" id="A0AAU9N1N6"/>
<comment type="caution">
    <text evidence="1">The sequence shown here is derived from an EMBL/GenBank/DDBJ whole genome shotgun (WGS) entry which is preliminary data.</text>
</comment>
<sequence>MRSLGAMGNLSLEKLGDDPSLQTSAITLITSAKEAFHEGFVLHDCLVHFYPTMTDSIAINVGDDLSNHASETPSNTTPVQFDAFMTSIMAPSTVLLSKMQSGATQLSFHHKLFGYRATFSI</sequence>
<reference evidence="1 2" key="1">
    <citation type="submission" date="2022-01" db="EMBL/GenBank/DDBJ databases">
        <authorList>
            <person name="Xiong W."/>
            <person name="Schranz E."/>
        </authorList>
    </citation>
    <scope>NUCLEOTIDE SEQUENCE [LARGE SCALE GENOMIC DNA]</scope>
</reference>
<accession>A0AAU9N1N6</accession>
<name>A0AAU9N1N6_9ASTR</name>
<evidence type="ECO:0000313" key="1">
    <source>
        <dbReference type="EMBL" id="CAH1432515.1"/>
    </source>
</evidence>
<proteinExistence type="predicted"/>
<keyword evidence="2" id="KW-1185">Reference proteome</keyword>